<name>A0A7Z8CXJ9_CARDV</name>
<dbReference type="InterPro" id="IPR002220">
    <property type="entry name" value="DapA-like"/>
</dbReference>
<dbReference type="PRINTS" id="PR00146">
    <property type="entry name" value="DHPICSNTHASE"/>
</dbReference>
<dbReference type="SMART" id="SM01130">
    <property type="entry name" value="DHDPS"/>
    <property type="match status" value="1"/>
</dbReference>
<feature type="binding site" evidence="12 15">
    <location>
        <position position="48"/>
    </location>
    <ligand>
        <name>pyruvate</name>
        <dbReference type="ChEBI" id="CHEBI:15361"/>
    </ligand>
</feature>
<dbReference type="PIRSF" id="PIRSF001365">
    <property type="entry name" value="DHDPS"/>
    <property type="match status" value="1"/>
</dbReference>
<dbReference type="EMBL" id="NRPP01000017">
    <property type="protein sequence ID" value="TFJ25141.1"/>
    <property type="molecule type" value="Genomic_DNA"/>
</dbReference>
<evidence type="ECO:0000256" key="10">
    <source>
        <dbReference type="ARBA" id="ARBA00023270"/>
    </source>
</evidence>
<evidence type="ECO:0000256" key="12">
    <source>
        <dbReference type="HAMAP-Rule" id="MF_00418"/>
    </source>
</evidence>
<dbReference type="RefSeq" id="WP_135026394.1">
    <property type="nucleotide sequence ID" value="NZ_JBFUWK010000004.1"/>
</dbReference>
<evidence type="ECO:0000256" key="13">
    <source>
        <dbReference type="PIRNR" id="PIRNR001365"/>
    </source>
</evidence>
<comment type="pathway">
    <text evidence="2 12">Amino-acid biosynthesis; L-lysine biosynthesis via DAP pathway; (S)-tetrahydrodipicolinate from L-aspartate: step 3/4.</text>
</comment>
<dbReference type="CDD" id="cd00950">
    <property type="entry name" value="DHDPS"/>
    <property type="match status" value="1"/>
</dbReference>
<organism evidence="16 17">
    <name type="scientific">Carnobacterium divergens</name>
    <name type="common">Lactobacillus divergens</name>
    <dbReference type="NCBI Taxonomy" id="2748"/>
    <lineage>
        <taxon>Bacteria</taxon>
        <taxon>Bacillati</taxon>
        <taxon>Bacillota</taxon>
        <taxon>Bacilli</taxon>
        <taxon>Lactobacillales</taxon>
        <taxon>Carnobacteriaceae</taxon>
        <taxon>Carnobacterium</taxon>
    </lineage>
</organism>
<dbReference type="Pfam" id="PF00701">
    <property type="entry name" value="DHDPS"/>
    <property type="match status" value="1"/>
</dbReference>
<protein>
    <recommendedName>
        <fullName evidence="4 12">4-hydroxy-tetrahydrodipicolinate synthase</fullName>
        <shortName evidence="12">HTPA synthase</shortName>
        <ecNumber evidence="4 12">4.3.3.7</ecNumber>
    </recommendedName>
</protein>
<dbReference type="UniPathway" id="UPA00034">
    <property type="reaction ID" value="UER00017"/>
</dbReference>
<evidence type="ECO:0000256" key="3">
    <source>
        <dbReference type="ARBA" id="ARBA00007592"/>
    </source>
</evidence>
<evidence type="ECO:0000256" key="9">
    <source>
        <dbReference type="ARBA" id="ARBA00023239"/>
    </source>
</evidence>
<reference evidence="16 17" key="1">
    <citation type="journal article" date="2018" name="Int. J. Food Microbiol.">
        <title>Growth of Carnobacterium spp. isolated from chilled vacuum-packaged meat under relevant acidic conditions.</title>
        <authorList>
            <person name="Zhang P."/>
            <person name="Badoni M."/>
            <person name="Ganzle M."/>
            <person name="Yang X."/>
        </authorList>
    </citation>
    <scope>NUCLEOTIDE SEQUENCE [LARGE SCALE GENOMIC DNA]</scope>
    <source>
        <strain evidence="16 17">B2</strain>
    </source>
</reference>
<keyword evidence="5 12" id="KW-0963">Cytoplasm</keyword>
<proteinExistence type="inferred from homology"/>
<evidence type="ECO:0000256" key="11">
    <source>
        <dbReference type="ARBA" id="ARBA00047836"/>
    </source>
</evidence>
<dbReference type="NCBIfam" id="TIGR00674">
    <property type="entry name" value="dapA"/>
    <property type="match status" value="1"/>
</dbReference>
<evidence type="ECO:0000256" key="5">
    <source>
        <dbReference type="ARBA" id="ARBA00022490"/>
    </source>
</evidence>
<comment type="function">
    <text evidence="1 12">Catalyzes the condensation of (S)-aspartate-beta-semialdehyde [(S)-ASA] and pyruvate to 4-hydroxy-tetrahydrodipicolinate (HTPA).</text>
</comment>
<dbReference type="Proteomes" id="UP000297938">
    <property type="component" value="Unassembled WGS sequence"/>
</dbReference>
<comment type="subcellular location">
    <subcellularLocation>
        <location evidence="12">Cytoplasm</location>
    </subcellularLocation>
</comment>
<dbReference type="InterPro" id="IPR020624">
    <property type="entry name" value="Schiff_base-form_aldolases_CS"/>
</dbReference>
<sequence>MEIKTANIMTAMVTPFDDRGDIDYEKTKALIDYLLANGTQGLVVGGTTGESPTLTHDEKLTLYQKTVEFVAGRVPIIAGTGSNNTAETVAFTKEVSNIKGIDAALVVVPFYNKPSQAGLYEHFKAVANASDLPIMMYNVPGRTGISMDAKTTIRLAQFDSIIGTKECAGLDAMSEIIEGAPVDFLVYSGEDNLTFPAKCIGATGIISVASHVLGNEMAEMYRLLEEGLVADAARIHRNLVPKMNSLFTVSSPAPVKASLNQLGMSVGSLRLPLIPCTMEEEQAIFNALEI</sequence>
<gene>
    <name evidence="12" type="primary">dapA</name>
    <name evidence="16" type="ORF">CKN69_11035</name>
</gene>
<dbReference type="InterPro" id="IPR013785">
    <property type="entry name" value="Aldolase_TIM"/>
</dbReference>
<dbReference type="PANTHER" id="PTHR12128:SF66">
    <property type="entry name" value="4-HYDROXY-2-OXOGLUTARATE ALDOLASE, MITOCHONDRIAL"/>
    <property type="match status" value="1"/>
</dbReference>
<dbReference type="GO" id="GO:0005829">
    <property type="term" value="C:cytosol"/>
    <property type="evidence" value="ECO:0007669"/>
    <property type="project" value="TreeGrafter"/>
</dbReference>
<evidence type="ECO:0000256" key="4">
    <source>
        <dbReference type="ARBA" id="ARBA00012086"/>
    </source>
</evidence>
<dbReference type="PROSITE" id="PS00665">
    <property type="entry name" value="DHDPS_1"/>
    <property type="match status" value="1"/>
</dbReference>
<keyword evidence="9 12" id="KW-0456">Lyase</keyword>
<dbReference type="InterPro" id="IPR005263">
    <property type="entry name" value="DapA"/>
</dbReference>
<evidence type="ECO:0000256" key="15">
    <source>
        <dbReference type="PIRSR" id="PIRSR001365-2"/>
    </source>
</evidence>
<feature type="binding site" evidence="12 15">
    <location>
        <position position="206"/>
    </location>
    <ligand>
        <name>pyruvate</name>
        <dbReference type="ChEBI" id="CHEBI:15361"/>
    </ligand>
</feature>
<dbReference type="EC" id="4.3.3.7" evidence="4 12"/>
<feature type="active site" description="Proton donor/acceptor" evidence="12 14">
    <location>
        <position position="137"/>
    </location>
</feature>
<evidence type="ECO:0000256" key="2">
    <source>
        <dbReference type="ARBA" id="ARBA00005120"/>
    </source>
</evidence>
<dbReference type="GO" id="GO:0009089">
    <property type="term" value="P:lysine biosynthetic process via diaminopimelate"/>
    <property type="evidence" value="ECO:0007669"/>
    <property type="project" value="UniProtKB-UniRule"/>
</dbReference>
<evidence type="ECO:0000256" key="6">
    <source>
        <dbReference type="ARBA" id="ARBA00022605"/>
    </source>
</evidence>
<evidence type="ECO:0000256" key="1">
    <source>
        <dbReference type="ARBA" id="ARBA00003294"/>
    </source>
</evidence>
<dbReference type="AlphaFoldDB" id="A0A7Z8CXJ9"/>
<evidence type="ECO:0000256" key="14">
    <source>
        <dbReference type="PIRSR" id="PIRSR001365-1"/>
    </source>
</evidence>
<keyword evidence="8 12" id="KW-0457">Lysine biosynthesis</keyword>
<dbReference type="SUPFAM" id="SSF51569">
    <property type="entry name" value="Aldolase"/>
    <property type="match status" value="1"/>
</dbReference>
<comment type="catalytic activity">
    <reaction evidence="11 12">
        <text>L-aspartate 4-semialdehyde + pyruvate = (2S,4S)-4-hydroxy-2,3,4,5-tetrahydrodipicolinate + H2O + H(+)</text>
        <dbReference type="Rhea" id="RHEA:34171"/>
        <dbReference type="ChEBI" id="CHEBI:15361"/>
        <dbReference type="ChEBI" id="CHEBI:15377"/>
        <dbReference type="ChEBI" id="CHEBI:15378"/>
        <dbReference type="ChEBI" id="CHEBI:67139"/>
        <dbReference type="ChEBI" id="CHEBI:537519"/>
        <dbReference type="EC" id="4.3.3.7"/>
    </reaction>
</comment>
<comment type="subunit">
    <text evidence="12">Homotetramer; dimer of dimers.</text>
</comment>
<comment type="caution">
    <text evidence="12">Was originally thought to be a dihydrodipicolinate synthase (DHDPS), catalyzing the condensation of (S)-aspartate-beta-semialdehyde [(S)-ASA] and pyruvate to dihydrodipicolinate (DHDP). However, it was shown in E.coli that the product of the enzymatic reaction is not dihydrodipicolinate but in fact (4S)-4-hydroxy-2,3,4,5-tetrahydro-(2S)-dipicolinic acid (HTPA), and that the consecutive dehydration reaction leading to DHDP is not spontaneous but catalyzed by DapB.</text>
</comment>
<feature type="site" description="Part of a proton relay during catalysis" evidence="12">
    <location>
        <position position="111"/>
    </location>
</feature>
<keyword evidence="7 12" id="KW-0220">Diaminopimelate biosynthesis</keyword>
<keyword evidence="10 12" id="KW-0704">Schiff base</keyword>
<evidence type="ECO:0000313" key="17">
    <source>
        <dbReference type="Proteomes" id="UP000297938"/>
    </source>
</evidence>
<dbReference type="GO" id="GO:0019877">
    <property type="term" value="P:diaminopimelate biosynthetic process"/>
    <property type="evidence" value="ECO:0007669"/>
    <property type="project" value="UniProtKB-UniRule"/>
</dbReference>
<evidence type="ECO:0000313" key="16">
    <source>
        <dbReference type="EMBL" id="TFJ25141.1"/>
    </source>
</evidence>
<dbReference type="GO" id="GO:0008840">
    <property type="term" value="F:4-hydroxy-tetrahydrodipicolinate synthase activity"/>
    <property type="evidence" value="ECO:0007669"/>
    <property type="project" value="UniProtKB-UniRule"/>
</dbReference>
<evidence type="ECO:0000256" key="7">
    <source>
        <dbReference type="ARBA" id="ARBA00022915"/>
    </source>
</evidence>
<keyword evidence="6 12" id="KW-0028">Amino-acid biosynthesis</keyword>
<feature type="active site" description="Schiff-base intermediate with substrate" evidence="12 14">
    <location>
        <position position="165"/>
    </location>
</feature>
<comment type="similarity">
    <text evidence="3 12 13">Belongs to the DapA family.</text>
</comment>
<comment type="caution">
    <text evidence="16">The sequence shown here is derived from an EMBL/GenBank/DDBJ whole genome shotgun (WGS) entry which is preliminary data.</text>
</comment>
<dbReference type="Gene3D" id="3.20.20.70">
    <property type="entry name" value="Aldolase class I"/>
    <property type="match status" value="1"/>
</dbReference>
<feature type="site" description="Part of a proton relay during catalysis" evidence="12">
    <location>
        <position position="47"/>
    </location>
</feature>
<accession>A0A7Z8CXJ9</accession>
<evidence type="ECO:0000256" key="8">
    <source>
        <dbReference type="ARBA" id="ARBA00023154"/>
    </source>
</evidence>
<dbReference type="HAMAP" id="MF_00418">
    <property type="entry name" value="DapA"/>
    <property type="match status" value="1"/>
</dbReference>
<dbReference type="PANTHER" id="PTHR12128">
    <property type="entry name" value="DIHYDRODIPICOLINATE SYNTHASE"/>
    <property type="match status" value="1"/>
</dbReference>